<evidence type="ECO:0000313" key="10">
    <source>
        <dbReference type="Proteomes" id="UP001235939"/>
    </source>
</evidence>
<evidence type="ECO:0000256" key="6">
    <source>
        <dbReference type="ARBA" id="ARBA00023157"/>
    </source>
</evidence>
<dbReference type="PRINTS" id="PR00722">
    <property type="entry name" value="CHYMOTRYPSIN"/>
</dbReference>
<dbReference type="InterPro" id="IPR001314">
    <property type="entry name" value="Peptidase_S1A"/>
</dbReference>
<dbReference type="Gene3D" id="2.40.10.10">
    <property type="entry name" value="Trypsin-like serine proteases"/>
    <property type="match status" value="1"/>
</dbReference>
<evidence type="ECO:0000256" key="1">
    <source>
        <dbReference type="ARBA" id="ARBA00004613"/>
    </source>
</evidence>
<keyword evidence="4 7" id="KW-0378">Hydrolase</keyword>
<keyword evidence="2" id="KW-0964">Secreted</keyword>
<comment type="subcellular location">
    <subcellularLocation>
        <location evidence="1">Secreted</location>
    </subcellularLocation>
</comment>
<keyword evidence="6" id="KW-1015">Disulfide bond</keyword>
<dbReference type="CDD" id="cd00190">
    <property type="entry name" value="Tryp_SPc"/>
    <property type="match status" value="1"/>
</dbReference>
<dbReference type="Pfam" id="PF00089">
    <property type="entry name" value="Trypsin"/>
    <property type="match status" value="1"/>
</dbReference>
<organism evidence="9 10">
    <name type="scientific">Cordylochernes scorpioides</name>
    <dbReference type="NCBI Taxonomy" id="51811"/>
    <lineage>
        <taxon>Eukaryota</taxon>
        <taxon>Metazoa</taxon>
        <taxon>Ecdysozoa</taxon>
        <taxon>Arthropoda</taxon>
        <taxon>Chelicerata</taxon>
        <taxon>Arachnida</taxon>
        <taxon>Pseudoscorpiones</taxon>
        <taxon>Cheliferoidea</taxon>
        <taxon>Chernetidae</taxon>
        <taxon>Cordylochernes</taxon>
    </lineage>
</organism>
<keyword evidence="5 7" id="KW-0720">Serine protease</keyword>
<evidence type="ECO:0000256" key="5">
    <source>
        <dbReference type="ARBA" id="ARBA00022825"/>
    </source>
</evidence>
<keyword evidence="3 7" id="KW-0645">Protease</keyword>
<evidence type="ECO:0000259" key="8">
    <source>
        <dbReference type="PROSITE" id="PS50240"/>
    </source>
</evidence>
<dbReference type="InterPro" id="IPR001254">
    <property type="entry name" value="Trypsin_dom"/>
</dbReference>
<evidence type="ECO:0000256" key="4">
    <source>
        <dbReference type="ARBA" id="ARBA00022801"/>
    </source>
</evidence>
<dbReference type="Proteomes" id="UP001235939">
    <property type="component" value="Chromosome 05"/>
</dbReference>
<dbReference type="PROSITE" id="PS50240">
    <property type="entry name" value="TRYPSIN_DOM"/>
    <property type="match status" value="1"/>
</dbReference>
<evidence type="ECO:0000256" key="7">
    <source>
        <dbReference type="RuleBase" id="RU363034"/>
    </source>
</evidence>
<dbReference type="PROSITE" id="PS00135">
    <property type="entry name" value="TRYPSIN_SER"/>
    <property type="match status" value="1"/>
</dbReference>
<dbReference type="InterPro" id="IPR009003">
    <property type="entry name" value="Peptidase_S1_PA"/>
</dbReference>
<dbReference type="InterPro" id="IPR033116">
    <property type="entry name" value="TRYPSIN_SER"/>
</dbReference>
<evidence type="ECO:0000256" key="2">
    <source>
        <dbReference type="ARBA" id="ARBA00022525"/>
    </source>
</evidence>
<dbReference type="InterPro" id="IPR050127">
    <property type="entry name" value="Serine_Proteases_S1"/>
</dbReference>
<proteinExistence type="predicted"/>
<dbReference type="SMART" id="SM00020">
    <property type="entry name" value="Tryp_SPc"/>
    <property type="match status" value="1"/>
</dbReference>
<dbReference type="EMBL" id="CP092867">
    <property type="protein sequence ID" value="UYV68235.1"/>
    <property type="molecule type" value="Genomic_DNA"/>
</dbReference>
<keyword evidence="10" id="KW-1185">Reference proteome</keyword>
<dbReference type="PANTHER" id="PTHR24264">
    <property type="entry name" value="TRYPSIN-RELATED"/>
    <property type="match status" value="1"/>
</dbReference>
<dbReference type="SUPFAM" id="SSF50494">
    <property type="entry name" value="Trypsin-like serine proteases"/>
    <property type="match status" value="1"/>
</dbReference>
<protein>
    <submittedName>
        <fullName evidence="9">TMPRSS12</fullName>
    </submittedName>
</protein>
<dbReference type="InterPro" id="IPR043504">
    <property type="entry name" value="Peptidase_S1_PA_chymotrypsin"/>
</dbReference>
<evidence type="ECO:0000313" key="9">
    <source>
        <dbReference type="EMBL" id="UYV68235.1"/>
    </source>
</evidence>
<gene>
    <name evidence="9" type="ORF">LAZ67_5003567</name>
</gene>
<accession>A0ABY6KM50</accession>
<evidence type="ECO:0000256" key="3">
    <source>
        <dbReference type="ARBA" id="ARBA00022670"/>
    </source>
</evidence>
<feature type="domain" description="Peptidase S1" evidence="8">
    <location>
        <begin position="1"/>
        <end position="246"/>
    </location>
</feature>
<dbReference type="PROSITE" id="PS00134">
    <property type="entry name" value="TRYPSIN_HIS"/>
    <property type="match status" value="1"/>
</dbReference>
<reference evidence="9 10" key="1">
    <citation type="submission" date="2022-01" db="EMBL/GenBank/DDBJ databases">
        <title>A chromosomal length assembly of Cordylochernes scorpioides.</title>
        <authorList>
            <person name="Zeh D."/>
            <person name="Zeh J."/>
        </authorList>
    </citation>
    <scope>NUCLEOTIDE SEQUENCE [LARGE SCALE GENOMIC DNA]</scope>
    <source>
        <strain evidence="9">IN4F17</strain>
        <tissue evidence="9">Whole Body</tissue>
    </source>
</reference>
<dbReference type="InterPro" id="IPR018114">
    <property type="entry name" value="TRYPSIN_HIS"/>
</dbReference>
<dbReference type="PANTHER" id="PTHR24264:SF65">
    <property type="entry name" value="SRCR DOMAIN-CONTAINING PROTEIN"/>
    <property type="match status" value="1"/>
</dbReference>
<name>A0ABY6KM50_9ARAC</name>
<sequence length="246" mass="26812">MLLEYQADNVSVPCAICVQVEIYKEPQPGKPEFQCGGSLLNERYVLTAAHCFVNLRDASQIHVRVGSHEQGSGTRHDVERLIVHQNYRSPLNYYDIAMLRLATPARLEPPRVAPVCLPTTLQPPDGAQAFVIGWGHTSNGGRPSRELQEVSIPVVDRQTCNTSYSALGATNLPQGISEDMICAGLVKEGGKDSCQGDSGGPLLMETNGQWEVVGVVSFGYHCARPGFPGVYTSVGNYLPWIRRAMT</sequence>